<evidence type="ECO:0000256" key="1">
    <source>
        <dbReference type="SAM" id="MobiDB-lite"/>
    </source>
</evidence>
<accession>A0A7S3D8L7</accession>
<evidence type="ECO:0000313" key="2">
    <source>
        <dbReference type="EMBL" id="CAE0249924.1"/>
    </source>
</evidence>
<dbReference type="EMBL" id="HBIB01018673">
    <property type="protein sequence ID" value="CAE0249924.1"/>
    <property type="molecule type" value="Transcribed_RNA"/>
</dbReference>
<sequence length="256" mass="27340">MLKLLDDCKKPRMTLSARLRGVSLTLSRNKDSGEPPLSLKVDDISAERISFGPSHSSLRADVRGLSVDVGEHSCIYLSESAVHFLNYTTSLCPRVAGGEDNSEKEVGTKEIVADQLSVNVEYADILSLGRLKSSLLGDSDTASSRKSGSESDKGEKEGGMKDDKSSGGKKGQEVLVRSSALSLNLNNMSIQVDLSGLPSKVDSSGADEQDFCKYTVEGEGLVLKKEDSVDEQTVPHSSITFCKSKLGIQCGELSSS</sequence>
<reference evidence="2" key="1">
    <citation type="submission" date="2021-01" db="EMBL/GenBank/DDBJ databases">
        <authorList>
            <person name="Corre E."/>
            <person name="Pelletier E."/>
            <person name="Niang G."/>
            <person name="Scheremetjew M."/>
            <person name="Finn R."/>
            <person name="Kale V."/>
            <person name="Holt S."/>
            <person name="Cochrane G."/>
            <person name="Meng A."/>
            <person name="Brown T."/>
            <person name="Cohen L."/>
        </authorList>
    </citation>
    <scope>NUCLEOTIDE SEQUENCE</scope>
    <source>
        <strain evidence="2">NIES-2562</strain>
    </source>
</reference>
<organism evidence="2">
    <name type="scientific">Palpitomonas bilix</name>
    <dbReference type="NCBI Taxonomy" id="652834"/>
    <lineage>
        <taxon>Eukaryota</taxon>
        <taxon>Eukaryota incertae sedis</taxon>
    </lineage>
</organism>
<feature type="compositionally biased region" description="Low complexity" evidence="1">
    <location>
        <begin position="136"/>
        <end position="146"/>
    </location>
</feature>
<protein>
    <submittedName>
        <fullName evidence="2">Uncharacterized protein</fullName>
    </submittedName>
</protein>
<gene>
    <name evidence="2" type="ORF">PBIL07802_LOCUS12124</name>
</gene>
<name>A0A7S3D8L7_9EUKA</name>
<dbReference type="AlphaFoldDB" id="A0A7S3D8L7"/>
<proteinExistence type="predicted"/>
<feature type="compositionally biased region" description="Basic and acidic residues" evidence="1">
    <location>
        <begin position="147"/>
        <end position="172"/>
    </location>
</feature>
<feature type="region of interest" description="Disordered" evidence="1">
    <location>
        <begin position="136"/>
        <end position="172"/>
    </location>
</feature>